<accession>A0AA48HQR1</accession>
<dbReference type="KEGG" id="pmaw:MACH26_34480"/>
<dbReference type="Proteomes" id="UP001333710">
    <property type="component" value="Chromosome"/>
</dbReference>
<reference evidence="2" key="1">
    <citation type="submission" date="2023-01" db="EMBL/GenBank/DDBJ databases">
        <title>Complete genome sequence of Planctobacterium marinum strain Dej080120_11.</title>
        <authorList>
            <person name="Ueki S."/>
            <person name="Maruyama F."/>
        </authorList>
    </citation>
    <scope>NUCLEOTIDE SEQUENCE</scope>
    <source>
        <strain evidence="2">Dej080120_11</strain>
    </source>
</reference>
<keyword evidence="3" id="KW-1185">Reference proteome</keyword>
<evidence type="ECO:0000256" key="1">
    <source>
        <dbReference type="SAM" id="Phobius"/>
    </source>
</evidence>
<protein>
    <submittedName>
        <fullName evidence="2">Uncharacterized protein</fullName>
    </submittedName>
</protein>
<dbReference type="InterPro" id="IPR047699">
    <property type="entry name" value="Permease_put_prefix"/>
</dbReference>
<feature type="transmembrane region" description="Helical" evidence="1">
    <location>
        <begin position="174"/>
        <end position="195"/>
    </location>
</feature>
<feature type="transmembrane region" description="Helical" evidence="1">
    <location>
        <begin position="79"/>
        <end position="98"/>
    </location>
</feature>
<keyword evidence="1" id="KW-0812">Transmembrane</keyword>
<dbReference type="NCBIfam" id="NF038404">
    <property type="entry name" value="perm_prefix_2"/>
    <property type="match status" value="1"/>
</dbReference>
<sequence>MNESKPPGRPPPLLAQRILNLVVPNHLKESLTGDLEEEFAHRAMTNDKQATHWFWRQTMQTSLHYFSQYLATEAMLKKLVIITTLVLFPTLLIMISWLSNMDTETSEHVWNNLLQGKIHSFLFEAEVLALGSEKLATDFDLLMYFNTPAALWTVFALAVLYFRNKKAAFSAHQAAAWSTVLMLLPYLFGLIYIEIIEPQARHVGPPVAFMALSIVYLILPSSSLVLRKMVKK</sequence>
<proteinExistence type="predicted"/>
<keyword evidence="1" id="KW-0472">Membrane</keyword>
<keyword evidence="1" id="KW-1133">Transmembrane helix</keyword>
<organism evidence="2 3">
    <name type="scientific">Planctobacterium marinum</name>
    <dbReference type="NCBI Taxonomy" id="1631968"/>
    <lineage>
        <taxon>Bacteria</taxon>
        <taxon>Pseudomonadati</taxon>
        <taxon>Pseudomonadota</taxon>
        <taxon>Gammaproteobacteria</taxon>
        <taxon>Alteromonadales</taxon>
        <taxon>Alteromonadaceae</taxon>
        <taxon>Planctobacterium</taxon>
    </lineage>
</organism>
<name>A0AA48HQR1_9ALTE</name>
<dbReference type="EMBL" id="AP027272">
    <property type="protein sequence ID" value="BDX07927.1"/>
    <property type="molecule type" value="Genomic_DNA"/>
</dbReference>
<gene>
    <name evidence="2" type="ORF">MACH26_34480</name>
</gene>
<evidence type="ECO:0000313" key="3">
    <source>
        <dbReference type="Proteomes" id="UP001333710"/>
    </source>
</evidence>
<feature type="transmembrane region" description="Helical" evidence="1">
    <location>
        <begin position="207"/>
        <end position="226"/>
    </location>
</feature>
<evidence type="ECO:0000313" key="2">
    <source>
        <dbReference type="EMBL" id="BDX07927.1"/>
    </source>
</evidence>
<dbReference type="RefSeq" id="WP_338294026.1">
    <property type="nucleotide sequence ID" value="NZ_AP027272.1"/>
</dbReference>
<dbReference type="AlphaFoldDB" id="A0AA48HQR1"/>
<feature type="transmembrane region" description="Helical" evidence="1">
    <location>
        <begin position="141"/>
        <end position="162"/>
    </location>
</feature>